<keyword evidence="11" id="KW-1185">Reference proteome</keyword>
<dbReference type="NCBIfam" id="NF037997">
    <property type="entry name" value="Na_Pi_symport"/>
    <property type="match status" value="2"/>
</dbReference>
<dbReference type="CDD" id="cd19071">
    <property type="entry name" value="AKR_AKR1-5-like"/>
    <property type="match status" value="1"/>
</dbReference>
<comment type="subcellular location">
    <subcellularLocation>
        <location evidence="1">Cell membrane</location>
        <topology evidence="1">Multi-pass membrane protein</topology>
    </subcellularLocation>
</comment>
<dbReference type="PANTHER" id="PTHR10010">
    <property type="entry name" value="SOLUTE CARRIER FAMILY 34 SODIUM PHOSPHATE , MEMBER 2-RELATED"/>
    <property type="match status" value="1"/>
</dbReference>
<feature type="region of interest" description="Disordered" evidence="7">
    <location>
        <begin position="917"/>
        <end position="943"/>
    </location>
</feature>
<accession>A0ABD3QVI4</accession>
<comment type="caution">
    <text evidence="10">The sequence shown here is derived from an EMBL/GenBank/DDBJ whole genome shotgun (WGS) entry which is preliminary data.</text>
</comment>
<evidence type="ECO:0000256" key="1">
    <source>
        <dbReference type="ARBA" id="ARBA00004651"/>
    </source>
</evidence>
<dbReference type="InterPro" id="IPR023210">
    <property type="entry name" value="NADP_OxRdtase_dom"/>
</dbReference>
<dbReference type="PRINTS" id="PR00069">
    <property type="entry name" value="ALDKETRDTASE"/>
</dbReference>
<keyword evidence="4 8" id="KW-0812">Transmembrane</keyword>
<dbReference type="InterPro" id="IPR036812">
    <property type="entry name" value="NAD(P)_OxRdtase_dom_sf"/>
</dbReference>
<dbReference type="SUPFAM" id="SSF51430">
    <property type="entry name" value="NAD(P)-linked oxidoreductase"/>
    <property type="match status" value="1"/>
</dbReference>
<proteinExistence type="inferred from homology"/>
<dbReference type="PANTHER" id="PTHR10010:SF46">
    <property type="entry name" value="SODIUM-DEPENDENT PHOSPHATE TRANSPORT PROTEIN 2B"/>
    <property type="match status" value="1"/>
</dbReference>
<reference evidence="10 11" key="1">
    <citation type="journal article" date="2020" name="G3 (Bethesda)">
        <title>Improved Reference Genome for Cyclotella cryptica CCMP332, a Model for Cell Wall Morphogenesis, Salinity Adaptation, and Lipid Production in Diatoms (Bacillariophyta).</title>
        <authorList>
            <person name="Roberts W.R."/>
            <person name="Downey K.M."/>
            <person name="Ruck E.C."/>
            <person name="Traller J.C."/>
            <person name="Alverson A.J."/>
        </authorList>
    </citation>
    <scope>NUCLEOTIDE SEQUENCE [LARGE SCALE GENOMIC DNA]</scope>
    <source>
        <strain evidence="10 11">CCMP332</strain>
    </source>
</reference>
<keyword evidence="5 8" id="KW-1133">Transmembrane helix</keyword>
<evidence type="ECO:0000256" key="3">
    <source>
        <dbReference type="ARBA" id="ARBA00022475"/>
    </source>
</evidence>
<evidence type="ECO:0000259" key="9">
    <source>
        <dbReference type="Pfam" id="PF00248"/>
    </source>
</evidence>
<dbReference type="Pfam" id="PF00248">
    <property type="entry name" value="Aldo_ket_red"/>
    <property type="match status" value="1"/>
</dbReference>
<feature type="transmembrane region" description="Helical" evidence="8">
    <location>
        <begin position="653"/>
        <end position="673"/>
    </location>
</feature>
<keyword evidence="3" id="KW-1003">Cell membrane</keyword>
<evidence type="ECO:0000256" key="5">
    <source>
        <dbReference type="ARBA" id="ARBA00022989"/>
    </source>
</evidence>
<dbReference type="Proteomes" id="UP001516023">
    <property type="component" value="Unassembled WGS sequence"/>
</dbReference>
<organism evidence="10 11">
    <name type="scientific">Cyclotella cryptica</name>
    <dbReference type="NCBI Taxonomy" id="29204"/>
    <lineage>
        <taxon>Eukaryota</taxon>
        <taxon>Sar</taxon>
        <taxon>Stramenopiles</taxon>
        <taxon>Ochrophyta</taxon>
        <taxon>Bacillariophyta</taxon>
        <taxon>Coscinodiscophyceae</taxon>
        <taxon>Thalassiosirophycidae</taxon>
        <taxon>Stephanodiscales</taxon>
        <taxon>Stephanodiscaceae</taxon>
        <taxon>Cyclotella</taxon>
    </lineage>
</organism>
<feature type="transmembrane region" description="Helical" evidence="8">
    <location>
        <begin position="731"/>
        <end position="752"/>
    </location>
</feature>
<dbReference type="InterPro" id="IPR003841">
    <property type="entry name" value="Na/Pi_transpt"/>
</dbReference>
<evidence type="ECO:0000313" key="11">
    <source>
        <dbReference type="Proteomes" id="UP001516023"/>
    </source>
</evidence>
<feature type="transmembrane region" description="Helical" evidence="8">
    <location>
        <begin position="401"/>
        <end position="422"/>
    </location>
</feature>
<evidence type="ECO:0000256" key="4">
    <source>
        <dbReference type="ARBA" id="ARBA00022692"/>
    </source>
</evidence>
<evidence type="ECO:0000313" key="10">
    <source>
        <dbReference type="EMBL" id="KAL3804332.1"/>
    </source>
</evidence>
<dbReference type="Pfam" id="PF02690">
    <property type="entry name" value="Na_Pi_cotrans"/>
    <property type="match status" value="2"/>
</dbReference>
<gene>
    <name evidence="10" type="ORF">HJC23_011260</name>
</gene>
<protein>
    <recommendedName>
        <fullName evidence="9">NADP-dependent oxidoreductase domain-containing protein</fullName>
    </recommendedName>
</protein>
<feature type="transmembrane region" description="Helical" evidence="8">
    <location>
        <begin position="832"/>
        <end position="856"/>
    </location>
</feature>
<dbReference type="InterPro" id="IPR020471">
    <property type="entry name" value="AKR"/>
</dbReference>
<name>A0ABD3QVI4_9STRA</name>
<dbReference type="AlphaFoldDB" id="A0ABD3QVI4"/>
<feature type="transmembrane region" description="Helical" evidence="8">
    <location>
        <begin position="694"/>
        <end position="711"/>
    </location>
</feature>
<keyword evidence="6 8" id="KW-0472">Membrane</keyword>
<comment type="similarity">
    <text evidence="2">Belongs to the SLC34A transporter family.</text>
</comment>
<feature type="domain" description="NADP-dependent oxidoreductase" evidence="9">
    <location>
        <begin position="100"/>
        <end position="341"/>
    </location>
</feature>
<dbReference type="Gene3D" id="3.20.20.100">
    <property type="entry name" value="NADP-dependent oxidoreductase domain"/>
    <property type="match status" value="1"/>
</dbReference>
<evidence type="ECO:0000256" key="8">
    <source>
        <dbReference type="SAM" id="Phobius"/>
    </source>
</evidence>
<dbReference type="GO" id="GO:0005436">
    <property type="term" value="F:sodium:phosphate symporter activity"/>
    <property type="evidence" value="ECO:0007669"/>
    <property type="project" value="UniProtKB-ARBA"/>
</dbReference>
<sequence>MVMVTPATKKQQSSKLKAQVLAITTVVLLAAGSVWIFVSSLSSRTANTKSRTSLLKGVRENAASQNDLRSREDPVANAGEMTISAKHMMSTGRPYLLYGTAWKEEDTASLVAQAIHAGFRFIDTACQPKHYNEAGLERSDFFLQTKFTSINGQDPENVPYDKDAPLEEQVTQSLEASLRNLRTDYIDSLVLHSPMETMEDTLRVWKMFESFVTAGKVRQIGISNCYNFRDLRKLYQEATIKPAVVQNRFHDKTKYDIQLREICNVYGIKYQSFWTLTAPSNRRAMANNEWKEMAREKGLTPQTLMYAFMMTLGHTPLDGSSDVNHMKEDIKLMMRFQNDIEEQSGLDDDITKEKEDRKTGSVHYGEEGYNEILTGNDEVDISGTTWNEVFRTCCCHSANEWIMISVHVMFVLFFLYWFIFALELLGTGAKVLTGCAAGGLFGGNTNPVASLIVGMLVTVLLQSSSTTTSIIVSLVGAGSISVEPGIYMVMGANIGTSVTNTIVAMGQMGNGEELERAFAGATVHDMFNFLSVLILFPLEIITGMFAAMTAAIVKDWNPDPDGEKKSGGIKTIISPVLDSIIISNSKIISSVAKGGTCEAYYPTECNPSGTRTYQACNNDGRVGLIDCNKETGGCPLFFQEGATQKSDTTSGGIALLMGIIFLVLCLMGLVTILKRMLLGASTRIIKKATAINGYVSMLIGCGITMAVQSSSVTTSVLTPLVGVGMVSIDEMFPLTLGANIGTTITGILAAVVSDTTTSMQVALSHFFFNVFGICIWYPVPLMRRVPIAMAKALGRYTRWWKGFPFLYLAVAFFGLPLLLLGLSDLFVSDSAALVVLGVILLIILILGLAKALWWWFKKDGASKIEACFKRRQLKRDIHERLVDEWDPLVNSVSALKSHVGLEEEEVIKDCEVEKKVSDATDEQADNVVESDGKKDPKSSLLSA</sequence>
<feature type="transmembrane region" description="Helical" evidence="8">
    <location>
        <begin position="20"/>
        <end position="38"/>
    </location>
</feature>
<dbReference type="GO" id="GO:0005886">
    <property type="term" value="C:plasma membrane"/>
    <property type="evidence" value="ECO:0007669"/>
    <property type="project" value="UniProtKB-SubCell"/>
</dbReference>
<feature type="transmembrane region" description="Helical" evidence="8">
    <location>
        <begin position="799"/>
        <end position="820"/>
    </location>
</feature>
<dbReference type="EMBL" id="JABMIG020000008">
    <property type="protein sequence ID" value="KAL3804332.1"/>
    <property type="molecule type" value="Genomic_DNA"/>
</dbReference>
<evidence type="ECO:0000256" key="7">
    <source>
        <dbReference type="SAM" id="MobiDB-lite"/>
    </source>
</evidence>
<feature type="transmembrane region" description="Helical" evidence="8">
    <location>
        <begin position="761"/>
        <end position="779"/>
    </location>
</feature>
<evidence type="ECO:0000256" key="6">
    <source>
        <dbReference type="ARBA" id="ARBA00023136"/>
    </source>
</evidence>
<feature type="transmembrane region" description="Helical" evidence="8">
    <location>
        <begin position="527"/>
        <end position="553"/>
    </location>
</feature>
<evidence type="ECO:0000256" key="2">
    <source>
        <dbReference type="ARBA" id="ARBA00005808"/>
    </source>
</evidence>